<protein>
    <submittedName>
        <fullName evidence="8">Uncharacterized protein</fullName>
    </submittedName>
</protein>
<name>A0A915KRP1_ROMCU</name>
<feature type="region of interest" description="Disordered" evidence="5">
    <location>
        <begin position="200"/>
        <end position="232"/>
    </location>
</feature>
<feature type="compositionally biased region" description="Polar residues" evidence="5">
    <location>
        <begin position="220"/>
        <end position="232"/>
    </location>
</feature>
<dbReference type="WBParaSite" id="nRc.2.0.1.t40338-RA">
    <property type="protein sequence ID" value="nRc.2.0.1.t40338-RA"/>
    <property type="gene ID" value="nRc.2.0.1.g40338"/>
</dbReference>
<accession>A0A915KRP1</accession>
<evidence type="ECO:0000256" key="4">
    <source>
        <dbReference type="ARBA" id="ARBA00023136"/>
    </source>
</evidence>
<evidence type="ECO:0000256" key="1">
    <source>
        <dbReference type="ARBA" id="ARBA00004127"/>
    </source>
</evidence>
<keyword evidence="7" id="KW-1185">Reference proteome</keyword>
<keyword evidence="3 6" id="KW-1133">Transmembrane helix</keyword>
<proteinExistence type="predicted"/>
<feature type="transmembrane region" description="Helical" evidence="6">
    <location>
        <begin position="93"/>
        <end position="117"/>
    </location>
</feature>
<dbReference type="PANTHER" id="PTHR12479">
    <property type="entry name" value="LYSOSOMAL-ASSOCIATED TRANSMEMBRANE PROTEIN"/>
    <property type="match status" value="1"/>
</dbReference>
<feature type="compositionally biased region" description="Low complexity" evidence="5">
    <location>
        <begin position="200"/>
        <end position="212"/>
    </location>
</feature>
<dbReference type="InterPro" id="IPR051115">
    <property type="entry name" value="LAPTM_transporter"/>
</dbReference>
<evidence type="ECO:0000256" key="6">
    <source>
        <dbReference type="SAM" id="Phobius"/>
    </source>
</evidence>
<sequence>MAQAANKSLNTVVVAPPITLNPEIDPRYHCCFGCMHVKIGAIILGVLDVLSTLSMNTVNGWVVGLMTALSIVIVGLMFYGIHVTNHLMVIPYLVWQGVQMVTLVVFSIIVLITFIFAGKVSIDVFNQETGRTESQQVAQGLVVTSAVLFLLLFCFLFAIHAWFFLVIRRLFEYLKVKRERMFPSVALPAVVVFPGQATAASAPPVNASPPGSTDVRPSDAITSASTDPSNTV</sequence>
<organism evidence="7 8">
    <name type="scientific">Romanomermis culicivorax</name>
    <name type="common">Nematode worm</name>
    <dbReference type="NCBI Taxonomy" id="13658"/>
    <lineage>
        <taxon>Eukaryota</taxon>
        <taxon>Metazoa</taxon>
        <taxon>Ecdysozoa</taxon>
        <taxon>Nematoda</taxon>
        <taxon>Enoplea</taxon>
        <taxon>Dorylaimia</taxon>
        <taxon>Mermithida</taxon>
        <taxon>Mermithoidea</taxon>
        <taxon>Mermithidae</taxon>
        <taxon>Romanomermis</taxon>
    </lineage>
</organism>
<evidence type="ECO:0000256" key="3">
    <source>
        <dbReference type="ARBA" id="ARBA00022989"/>
    </source>
</evidence>
<comment type="subcellular location">
    <subcellularLocation>
        <location evidence="1">Endomembrane system</location>
        <topology evidence="1">Multi-pass membrane protein</topology>
    </subcellularLocation>
</comment>
<dbReference type="AlphaFoldDB" id="A0A915KRP1"/>
<evidence type="ECO:0000256" key="2">
    <source>
        <dbReference type="ARBA" id="ARBA00022692"/>
    </source>
</evidence>
<feature type="transmembrane region" description="Helical" evidence="6">
    <location>
        <begin position="137"/>
        <end position="167"/>
    </location>
</feature>
<evidence type="ECO:0000256" key="5">
    <source>
        <dbReference type="SAM" id="MobiDB-lite"/>
    </source>
</evidence>
<dbReference type="GO" id="GO:0005765">
    <property type="term" value="C:lysosomal membrane"/>
    <property type="evidence" value="ECO:0007669"/>
    <property type="project" value="TreeGrafter"/>
</dbReference>
<evidence type="ECO:0000313" key="7">
    <source>
        <dbReference type="Proteomes" id="UP000887565"/>
    </source>
</evidence>
<dbReference type="GO" id="GO:0012505">
    <property type="term" value="C:endomembrane system"/>
    <property type="evidence" value="ECO:0007669"/>
    <property type="project" value="UniProtKB-SubCell"/>
</dbReference>
<keyword evidence="4 6" id="KW-0472">Membrane</keyword>
<dbReference type="PANTHER" id="PTHR12479:SF10">
    <property type="entry name" value="LYSOSOMAL-ASSOCIATED TRANSMEMBRANE PROTEIN"/>
    <property type="match status" value="1"/>
</dbReference>
<dbReference type="Proteomes" id="UP000887565">
    <property type="component" value="Unplaced"/>
</dbReference>
<feature type="transmembrane region" description="Helical" evidence="6">
    <location>
        <begin position="60"/>
        <end position="81"/>
    </location>
</feature>
<evidence type="ECO:0000313" key="8">
    <source>
        <dbReference type="WBParaSite" id="nRc.2.0.1.t40338-RA"/>
    </source>
</evidence>
<reference evidence="8" key="1">
    <citation type="submission" date="2022-11" db="UniProtKB">
        <authorList>
            <consortium name="WormBaseParasite"/>
        </authorList>
    </citation>
    <scope>IDENTIFICATION</scope>
</reference>
<keyword evidence="2 6" id="KW-0812">Transmembrane</keyword>